<evidence type="ECO:0000259" key="28">
    <source>
        <dbReference type="SMART" id="SM00306"/>
    </source>
</evidence>
<dbReference type="InParanoid" id="A0A671Z4G0"/>
<dbReference type="Ensembl" id="ENSSAUT00010073085.1">
    <property type="protein sequence ID" value="ENSSAUP00010069822.1"/>
    <property type="gene ID" value="ENSSAUG00010027629.1"/>
</dbReference>
<evidence type="ECO:0000256" key="13">
    <source>
        <dbReference type="ARBA" id="ARBA00022824"/>
    </source>
</evidence>
<dbReference type="InterPro" id="IPR003586">
    <property type="entry name" value="Hint_dom_C"/>
</dbReference>
<feature type="binding site" evidence="24">
    <location>
        <position position="131"/>
    </location>
    <ligand>
        <name>Ca(2+)</name>
        <dbReference type="ChEBI" id="CHEBI:29108"/>
        <label>2</label>
    </ligand>
</feature>
<dbReference type="GO" id="GO:0007224">
    <property type="term" value="P:smoothened signaling pathway"/>
    <property type="evidence" value="ECO:0007669"/>
    <property type="project" value="TreeGrafter"/>
</dbReference>
<dbReference type="GO" id="GO:0007417">
    <property type="term" value="P:central nervous system development"/>
    <property type="evidence" value="ECO:0007669"/>
    <property type="project" value="UniProtKB-ARBA"/>
</dbReference>
<feature type="site" description="Cleavage; by autolysis" evidence="23">
    <location>
        <begin position="199"/>
        <end position="200"/>
    </location>
</feature>
<dbReference type="PRINTS" id="PR00632">
    <property type="entry name" value="SONICHHOG"/>
</dbReference>
<dbReference type="PIRSF" id="PIRSF009400">
    <property type="entry name" value="Peptidase_C46"/>
    <property type="match status" value="1"/>
</dbReference>
<dbReference type="RefSeq" id="XP_030283228.1">
    <property type="nucleotide sequence ID" value="XM_030427368.1"/>
</dbReference>
<sequence>MRISFFLLTASLCALVLLLAPASEGCGPGRGYGKRRLPKKLIPLAYKQFSPNVAEKTLGASGRPEGKITRNSERFKELTPNYNTDIIFKDEEDTGADRLMTQRCKDKLNSLAISVMNMWPGVKLRVTEGWDEDGHHSEDSLHYEGRAVDITTSDRDRNKYAMLARLAVEAGFDWVYYESKAHIHCSVKSEHSVAAKTGGCFPGDAQVVLEGGVTKQMRDLHPGDRVLASSMTDSHGPLLYSPVLSFVDRQPNVTKIFYIIGTNTGLNITLTAAHLIFVTDCTAGPTEKEVTAEEPLWGSSWGGRPSWEVGLRTVFASEVRPGQCVLTSQGKVHSQATLSVVAFVEEQRSAGLYAPLTQHGSIVVNGVLASCYAAMDNHRLAHWVLAPLRFFYSLMGPSEPQTDGLHWYPRLLQRLGQTLLDAGHFHPWGIEQLPQRHVSH</sequence>
<dbReference type="InterPro" id="IPR050387">
    <property type="entry name" value="Hedgehog_Signaling"/>
</dbReference>
<feature type="domain" description="Hint" evidence="28">
    <location>
        <begin position="198"/>
        <end position="329"/>
    </location>
</feature>
<comment type="function">
    <molecule>Protein hedgehog</molecule>
    <text evidence="25">The C-terminal part of the hedgehog protein precursor displays an autoproteolysis activity that results in the cleavage of the full-length protein into two parts (N-product and C-product). In addition, the C-terminal part displays a cholesterol transferase activity that results by the covalent attachment of a cholesterol moiety to the C-terminal of the newly generated N-product.</text>
</comment>
<feature type="binding site" evidence="24">
    <location>
        <position position="128"/>
    </location>
    <ligand>
        <name>Ca(2+)</name>
        <dbReference type="ChEBI" id="CHEBI:29108"/>
        <label>2</label>
    </ligand>
</feature>
<reference evidence="29" key="1">
    <citation type="submission" date="2021-04" db="EMBL/GenBank/DDBJ databases">
        <authorList>
            <consortium name="Wellcome Sanger Institute Data Sharing"/>
        </authorList>
    </citation>
    <scope>NUCLEOTIDE SEQUENCE [LARGE SCALE GENOMIC DNA]</scope>
</reference>
<feature type="binding site" evidence="24">
    <location>
        <position position="128"/>
    </location>
    <ligand>
        <name>Ca(2+)</name>
        <dbReference type="ChEBI" id="CHEBI:29108"/>
        <label>1</label>
    </ligand>
</feature>
<accession>A0A671Z4G0</accession>
<dbReference type="FunFam" id="2.170.16.10:FF:000001">
    <property type="entry name" value="Indian hedgehog"/>
    <property type="match status" value="1"/>
</dbReference>
<evidence type="ECO:0000256" key="1">
    <source>
        <dbReference type="ARBA" id="ARBA00004586"/>
    </source>
</evidence>
<comment type="catalytic activity">
    <reaction evidence="22">
        <text>glycyl-L-cysteinyl-[protein] + cholesterol + H(+) = [protein]-C-terminal glycyl cholesterol ester + N-terminal L-cysteinyl-[protein]</text>
        <dbReference type="Rhea" id="RHEA:59504"/>
        <dbReference type="Rhea" id="RHEA-COMP:12707"/>
        <dbReference type="Rhea" id="RHEA-COMP:15369"/>
        <dbReference type="Rhea" id="RHEA-COMP:15374"/>
        <dbReference type="ChEBI" id="CHEBI:15378"/>
        <dbReference type="ChEBI" id="CHEBI:16113"/>
        <dbReference type="ChEBI" id="CHEBI:65250"/>
        <dbReference type="ChEBI" id="CHEBI:143135"/>
        <dbReference type="ChEBI" id="CHEBI:143140"/>
    </reaction>
    <physiologicalReaction direction="left-to-right" evidence="22">
        <dbReference type="Rhea" id="RHEA:59505"/>
    </physiologicalReaction>
</comment>
<keyword evidence="13 25" id="KW-0256">Endoplasmic reticulum</keyword>
<feature type="signal peptide" evidence="26">
    <location>
        <begin position="1"/>
        <end position="25"/>
    </location>
</feature>
<dbReference type="InterPro" id="IPR001767">
    <property type="entry name" value="Hedgehog_Hint"/>
</dbReference>
<dbReference type="InterPro" id="IPR009045">
    <property type="entry name" value="Zn_M74/Hedgehog-like"/>
</dbReference>
<dbReference type="SUPFAM" id="SSF51294">
    <property type="entry name" value="Hedgehog/intein (Hint) domain"/>
    <property type="match status" value="1"/>
</dbReference>
<dbReference type="OrthoDB" id="5212at2759"/>
<evidence type="ECO:0000256" key="9">
    <source>
        <dbReference type="ARBA" id="ARBA00022723"/>
    </source>
</evidence>
<evidence type="ECO:0000256" key="14">
    <source>
        <dbReference type="ARBA" id="ARBA00022833"/>
    </source>
</evidence>
<dbReference type="AlphaFoldDB" id="A0A671Z4G0"/>
<evidence type="ECO:0000256" key="21">
    <source>
        <dbReference type="ARBA" id="ARBA00046976"/>
    </source>
</evidence>
<dbReference type="PANTHER" id="PTHR11889">
    <property type="entry name" value="HEDGEHOG"/>
    <property type="match status" value="1"/>
</dbReference>
<feature type="binding site" evidence="24">
    <location>
        <position position="91"/>
    </location>
    <ligand>
        <name>Ca(2+)</name>
        <dbReference type="ChEBI" id="CHEBI:29108"/>
        <label>1</label>
    </ligand>
</feature>
<dbReference type="InterPro" id="IPR003587">
    <property type="entry name" value="Hint_dom_N"/>
</dbReference>
<dbReference type="SUPFAM" id="SSF55166">
    <property type="entry name" value="Hedgehog/DD-peptidase"/>
    <property type="match status" value="1"/>
</dbReference>
<keyword evidence="10 25" id="KW-0732">Signal</keyword>
<keyword evidence="8" id="KW-0808">Transferase</keyword>
<keyword evidence="19" id="KW-0449">Lipoprotein</keyword>
<dbReference type="CDD" id="cd00081">
    <property type="entry name" value="Hint"/>
    <property type="match status" value="1"/>
</dbReference>
<feature type="binding site" evidence="24">
    <location>
        <position position="149"/>
    </location>
    <ligand>
        <name>Zn(2+)</name>
        <dbReference type="ChEBI" id="CHEBI:29105"/>
    </ligand>
</feature>
<dbReference type="InterPro" id="IPR036844">
    <property type="entry name" value="Hint_dom_sf"/>
</dbReference>
<keyword evidence="9 24" id="KW-0479">Metal-binding</keyword>
<dbReference type="FunFam" id="3.30.1380.10:FF:000001">
    <property type="entry name" value="Indian hedgehog"/>
    <property type="match status" value="1"/>
</dbReference>
<evidence type="ECO:0000256" key="3">
    <source>
        <dbReference type="ARBA" id="ARBA00010649"/>
    </source>
</evidence>
<dbReference type="GO" id="GO:0016740">
    <property type="term" value="F:transferase activity"/>
    <property type="evidence" value="ECO:0007669"/>
    <property type="project" value="UniProtKB-KW"/>
</dbReference>
<dbReference type="GO" id="GO:0007267">
    <property type="term" value="P:cell-cell signaling"/>
    <property type="evidence" value="ECO:0007669"/>
    <property type="project" value="InterPro"/>
</dbReference>
<proteinExistence type="inferred from homology"/>
<dbReference type="GO" id="GO:0008233">
    <property type="term" value="F:peptidase activity"/>
    <property type="evidence" value="ECO:0007669"/>
    <property type="project" value="UniProtKB-UniRule"/>
</dbReference>
<keyword evidence="12 25" id="KW-0068">Autocatalytic cleavage</keyword>
<evidence type="ECO:0000256" key="8">
    <source>
        <dbReference type="ARBA" id="ARBA00022679"/>
    </source>
</evidence>
<dbReference type="InterPro" id="IPR001657">
    <property type="entry name" value="Hedgehog"/>
</dbReference>
<dbReference type="GO" id="GO:0005886">
    <property type="term" value="C:plasma membrane"/>
    <property type="evidence" value="ECO:0007669"/>
    <property type="project" value="UniProtKB-SubCell"/>
</dbReference>
<dbReference type="Gene3D" id="3.30.1380.10">
    <property type="match status" value="1"/>
</dbReference>
<evidence type="ECO:0000256" key="18">
    <source>
        <dbReference type="ARBA" id="ARBA00023139"/>
    </source>
</evidence>
<evidence type="ECO:0000256" key="26">
    <source>
        <dbReference type="SAM" id="SignalP"/>
    </source>
</evidence>
<dbReference type="GO" id="GO:0016539">
    <property type="term" value="P:intein-mediated protein splicing"/>
    <property type="evidence" value="ECO:0007669"/>
    <property type="project" value="InterPro"/>
</dbReference>
<dbReference type="Gene3D" id="2.170.16.10">
    <property type="entry name" value="Hedgehog/Intein (Hint) domain"/>
    <property type="match status" value="1"/>
</dbReference>
<evidence type="ECO:0000256" key="5">
    <source>
        <dbReference type="ARBA" id="ARBA00022475"/>
    </source>
</evidence>
<evidence type="ECO:0000256" key="24">
    <source>
        <dbReference type="PIRSR" id="PIRSR009400-2"/>
    </source>
</evidence>
<dbReference type="Pfam" id="PF01079">
    <property type="entry name" value="Hint"/>
    <property type="match status" value="1"/>
</dbReference>
<evidence type="ECO:0000313" key="30">
    <source>
        <dbReference type="Proteomes" id="UP000472265"/>
    </source>
</evidence>
<keyword evidence="7 25" id="KW-0645">Protease</keyword>
<comment type="subcellular location">
    <molecule>Protein hedgehog N-product</molecule>
    <subcellularLocation>
        <location evidence="25">Cell membrane</location>
        <topology evidence="25">Lipid-anchor</topology>
    </subcellularLocation>
</comment>
<keyword evidence="18" id="KW-0564">Palmitate</keyword>
<evidence type="ECO:0000256" key="10">
    <source>
        <dbReference type="ARBA" id="ARBA00022729"/>
    </source>
</evidence>
<feature type="binding site" evidence="24">
    <location>
        <position position="92"/>
    </location>
    <ligand>
        <name>Ca(2+)</name>
        <dbReference type="ChEBI" id="CHEBI:29108"/>
        <label>2</label>
    </ligand>
</feature>
<evidence type="ECO:0000256" key="15">
    <source>
        <dbReference type="ARBA" id="ARBA00022837"/>
    </source>
</evidence>
<feature type="site" description="Involved in cholesterol transfer" evidence="23">
    <location>
        <position position="248"/>
    </location>
</feature>
<dbReference type="GO" id="GO:0010468">
    <property type="term" value="P:regulation of gene expression"/>
    <property type="evidence" value="ECO:0007669"/>
    <property type="project" value="TreeGrafter"/>
</dbReference>
<keyword evidence="17 25" id="KW-0472">Membrane</keyword>
<evidence type="ECO:0000256" key="11">
    <source>
        <dbReference type="ARBA" id="ARBA00022801"/>
    </source>
</evidence>
<evidence type="ECO:0000313" key="29">
    <source>
        <dbReference type="Ensembl" id="ENSSAUP00010069822.1"/>
    </source>
</evidence>
<dbReference type="Pfam" id="PF01085">
    <property type="entry name" value="HH_signal"/>
    <property type="match status" value="1"/>
</dbReference>
<evidence type="ECO:0000256" key="20">
    <source>
        <dbReference type="ARBA" id="ARBA00034131"/>
    </source>
</evidence>
<feature type="chain" id="PRO_5025327971" description="Hedgehog protein" evidence="26">
    <location>
        <begin position="26"/>
        <end position="440"/>
    </location>
</feature>
<keyword evidence="6" id="KW-0964">Secreted</keyword>
<dbReference type="OMA" id="QTDGLHW"/>
<keyword evidence="11 25" id="KW-0378">Hydrolase</keyword>
<keyword evidence="5 25" id="KW-1003">Cell membrane</keyword>
<name>A0A671Z4G0_SPAAU</name>
<evidence type="ECO:0000256" key="23">
    <source>
        <dbReference type="PIRSR" id="PIRSR009400-1"/>
    </source>
</evidence>
<dbReference type="GO" id="GO:0016540">
    <property type="term" value="P:protein autoprocessing"/>
    <property type="evidence" value="ECO:0007669"/>
    <property type="project" value="InterPro"/>
</dbReference>
<evidence type="ECO:0000256" key="7">
    <source>
        <dbReference type="ARBA" id="ARBA00022670"/>
    </source>
</evidence>
<comment type="subcellular location">
    <molecule>Sonic hedgehog protein</molecule>
    <subcellularLocation>
        <location evidence="25">Endoplasmic reticulum membrane</location>
    </subcellularLocation>
    <subcellularLocation>
        <location evidence="25">Golgi apparatus membrane</location>
    </subcellularLocation>
</comment>
<evidence type="ECO:0000256" key="19">
    <source>
        <dbReference type="ARBA" id="ARBA00023288"/>
    </source>
</evidence>
<evidence type="ECO:0000256" key="2">
    <source>
        <dbReference type="ARBA" id="ARBA00004613"/>
    </source>
</evidence>
<dbReference type="Proteomes" id="UP000472265">
    <property type="component" value="Chromosome 9"/>
</dbReference>
<dbReference type="PROSITE" id="PS50817">
    <property type="entry name" value="INTEIN_N_TER"/>
    <property type="match status" value="1"/>
</dbReference>
<evidence type="ECO:0000256" key="25">
    <source>
        <dbReference type="RuleBase" id="RU280812"/>
    </source>
</evidence>
<dbReference type="GeneID" id="115587507"/>
<evidence type="ECO:0000259" key="27">
    <source>
        <dbReference type="SMART" id="SM00305"/>
    </source>
</evidence>
<reference evidence="29" key="3">
    <citation type="submission" date="2025-09" db="UniProtKB">
        <authorList>
            <consortium name="Ensembl"/>
        </authorList>
    </citation>
    <scope>IDENTIFICATION</scope>
</reference>
<organism evidence="29 30">
    <name type="scientific">Sparus aurata</name>
    <name type="common">Gilthead sea bream</name>
    <dbReference type="NCBI Taxonomy" id="8175"/>
    <lineage>
        <taxon>Eukaryota</taxon>
        <taxon>Metazoa</taxon>
        <taxon>Chordata</taxon>
        <taxon>Craniata</taxon>
        <taxon>Vertebrata</taxon>
        <taxon>Euteleostomi</taxon>
        <taxon>Actinopterygii</taxon>
        <taxon>Neopterygii</taxon>
        <taxon>Teleostei</taxon>
        <taxon>Neoteleostei</taxon>
        <taxon>Acanthomorphata</taxon>
        <taxon>Eupercaria</taxon>
        <taxon>Spariformes</taxon>
        <taxon>Sparidae</taxon>
        <taxon>Sparus</taxon>
    </lineage>
</organism>
<dbReference type="GeneTree" id="ENSGT00940000164444"/>
<comment type="subunit">
    <text evidence="20">Multimer.</text>
</comment>
<keyword evidence="15 24" id="KW-0106">Calcium</keyword>
<dbReference type="PANTHER" id="PTHR11889:SF39">
    <property type="entry name" value="INDIAN HEDGEHOG PROTEIN"/>
    <property type="match status" value="1"/>
</dbReference>
<dbReference type="GO" id="GO:0005113">
    <property type="term" value="F:patched binding"/>
    <property type="evidence" value="ECO:0007669"/>
    <property type="project" value="TreeGrafter"/>
</dbReference>
<dbReference type="SMART" id="SM00305">
    <property type="entry name" value="HintC"/>
    <property type="match status" value="1"/>
</dbReference>
<gene>
    <name evidence="29" type="primary">LOC115587507</name>
</gene>
<reference evidence="29" key="2">
    <citation type="submission" date="2025-08" db="UniProtKB">
        <authorList>
            <consortium name="Ensembl"/>
        </authorList>
    </citation>
    <scope>IDENTIFICATION</scope>
</reference>
<evidence type="ECO:0000256" key="16">
    <source>
        <dbReference type="ARBA" id="ARBA00023034"/>
    </source>
</evidence>
<evidence type="ECO:0000256" key="4">
    <source>
        <dbReference type="ARBA" id="ARBA00022473"/>
    </source>
</evidence>
<comment type="subcellular location">
    <subcellularLocation>
        <location evidence="1">Endoplasmic reticulum membrane</location>
    </subcellularLocation>
    <subcellularLocation>
        <location evidence="2">Secreted</location>
    </subcellularLocation>
</comment>
<dbReference type="GO" id="GO:0005789">
    <property type="term" value="C:endoplasmic reticulum membrane"/>
    <property type="evidence" value="ECO:0007669"/>
    <property type="project" value="UniProtKB-SubCell"/>
</dbReference>
<dbReference type="GO" id="GO:0055002">
    <property type="term" value="P:striated muscle cell development"/>
    <property type="evidence" value="ECO:0007669"/>
    <property type="project" value="UniProtKB-ARBA"/>
</dbReference>
<feature type="binding site" evidence="24">
    <location>
        <position position="127"/>
    </location>
    <ligand>
        <name>Ca(2+)</name>
        <dbReference type="ChEBI" id="CHEBI:29108"/>
        <label>1</label>
    </ligand>
</feature>
<dbReference type="GO" id="GO:0001708">
    <property type="term" value="P:cell fate specification"/>
    <property type="evidence" value="ECO:0007669"/>
    <property type="project" value="TreeGrafter"/>
</dbReference>
<evidence type="ECO:0000256" key="22">
    <source>
        <dbReference type="ARBA" id="ARBA00048589"/>
    </source>
</evidence>
<dbReference type="SMART" id="SM00306">
    <property type="entry name" value="HintN"/>
    <property type="match status" value="1"/>
</dbReference>
<dbReference type="GO" id="GO:0042063">
    <property type="term" value="P:gliogenesis"/>
    <property type="evidence" value="ECO:0007669"/>
    <property type="project" value="UniProtKB-ARBA"/>
</dbReference>
<comment type="subunit">
    <text evidence="21">Interacts with BOC and CDON. Interacts with PTCH1. Interacts with glypican GPC3.</text>
</comment>
<keyword evidence="30" id="KW-1185">Reference proteome</keyword>
<feature type="binding site" evidence="24">
    <location>
        <position position="97"/>
    </location>
    <ligand>
        <name>Ca(2+)</name>
        <dbReference type="ChEBI" id="CHEBI:29108"/>
        <label>1</label>
    </ligand>
</feature>
<feature type="binding site" evidence="24">
    <location>
        <position position="92"/>
    </location>
    <ligand>
        <name>Ca(2+)</name>
        <dbReference type="ChEBI" id="CHEBI:29108"/>
        <label>1</label>
    </ligand>
</feature>
<dbReference type="InterPro" id="IPR000320">
    <property type="entry name" value="Hedgehog_signalling_dom"/>
</dbReference>
<feature type="binding site" evidence="24">
    <location>
        <position position="142"/>
    </location>
    <ligand>
        <name>Zn(2+)</name>
        <dbReference type="ChEBI" id="CHEBI:29105"/>
    </ligand>
</feature>
<keyword evidence="16 25" id="KW-0333">Golgi apparatus</keyword>
<evidence type="ECO:0000256" key="6">
    <source>
        <dbReference type="ARBA" id="ARBA00022525"/>
    </source>
</evidence>
<dbReference type="GO" id="GO:0005509">
    <property type="term" value="F:calcium ion binding"/>
    <property type="evidence" value="ECO:0007669"/>
    <property type="project" value="TreeGrafter"/>
</dbReference>
<feature type="site" description="Involved in auto-cleavage" evidence="23">
    <location>
        <position position="271"/>
    </location>
</feature>
<comment type="function">
    <molecule>Protein hedgehog N-product</molecule>
    <text evidence="25">The dually lipidated hedgehog protein N-product is a morphogen which is essential for a variety of patterning events during development.</text>
</comment>
<feature type="binding site" evidence="24">
    <location>
        <position position="133"/>
    </location>
    <ligand>
        <name>Ca(2+)</name>
        <dbReference type="ChEBI" id="CHEBI:29108"/>
        <label>2</label>
    </ligand>
</feature>
<dbReference type="InterPro" id="IPR006141">
    <property type="entry name" value="Intein_N"/>
</dbReference>
<feature type="site" description="Essential for auto-cleavage" evidence="23">
    <location>
        <position position="274"/>
    </location>
</feature>
<evidence type="ECO:0000256" key="12">
    <source>
        <dbReference type="ARBA" id="ARBA00022813"/>
    </source>
</evidence>
<dbReference type="GO" id="GO:0000139">
    <property type="term" value="C:Golgi membrane"/>
    <property type="evidence" value="ECO:0007669"/>
    <property type="project" value="UniProtKB-SubCell"/>
</dbReference>
<keyword evidence="14 24" id="KW-0862">Zinc</keyword>
<dbReference type="GO" id="GO:0005615">
    <property type="term" value="C:extracellular space"/>
    <property type="evidence" value="ECO:0007669"/>
    <property type="project" value="TreeGrafter"/>
</dbReference>
<evidence type="ECO:0000256" key="17">
    <source>
        <dbReference type="ARBA" id="ARBA00023136"/>
    </source>
</evidence>
<comment type="similarity">
    <text evidence="3 25">Belongs to the hedgehog family.</text>
</comment>
<protein>
    <recommendedName>
        <fullName evidence="25">Hedgehog protein</fullName>
    </recommendedName>
</protein>
<keyword evidence="4 25" id="KW-0217">Developmental protein</keyword>
<feature type="binding site" evidence="24">
    <location>
        <position position="184"/>
    </location>
    <ligand>
        <name>Zn(2+)</name>
        <dbReference type="ChEBI" id="CHEBI:29105"/>
    </ligand>
</feature>
<feature type="domain" description="Hint" evidence="27">
    <location>
        <begin position="333"/>
        <end position="377"/>
    </location>
</feature>